<dbReference type="PANTHER" id="PTHR28066">
    <property type="entry name" value="37S RIBOSOMAL PROTEIN MRP10, MITOCHONDRIAL"/>
    <property type="match status" value="1"/>
</dbReference>
<dbReference type="InterPro" id="IPR031731">
    <property type="entry name" value="CX9C"/>
</dbReference>
<dbReference type="AlphaFoldDB" id="U5D728"/>
<dbReference type="GO" id="GO:0003735">
    <property type="term" value="F:structural constituent of ribosome"/>
    <property type="evidence" value="ECO:0000318"/>
    <property type="project" value="GO_Central"/>
</dbReference>
<evidence type="ECO:0000259" key="1">
    <source>
        <dbReference type="Pfam" id="PF16860"/>
    </source>
</evidence>
<dbReference type="InterPro" id="IPR009069">
    <property type="entry name" value="Cys_alpha_HP_mot_SF"/>
</dbReference>
<dbReference type="EMBL" id="KI392290">
    <property type="protein sequence ID" value="ERN18015.1"/>
    <property type="molecule type" value="Genomic_DNA"/>
</dbReference>
<dbReference type="Gramene" id="ERN18015">
    <property type="protein sequence ID" value="ERN18015"/>
    <property type="gene ID" value="AMTR_s00046p00167520"/>
</dbReference>
<dbReference type="Pfam" id="PF16860">
    <property type="entry name" value="CX9C"/>
    <property type="match status" value="1"/>
</dbReference>
<organism evidence="2 3">
    <name type="scientific">Amborella trichopoda</name>
    <dbReference type="NCBI Taxonomy" id="13333"/>
    <lineage>
        <taxon>Eukaryota</taxon>
        <taxon>Viridiplantae</taxon>
        <taxon>Streptophyta</taxon>
        <taxon>Embryophyta</taxon>
        <taxon>Tracheophyta</taxon>
        <taxon>Spermatophyta</taxon>
        <taxon>Magnoliopsida</taxon>
        <taxon>Amborellales</taxon>
        <taxon>Amborellaceae</taxon>
        <taxon>Amborella</taxon>
    </lineage>
</organism>
<dbReference type="Proteomes" id="UP000017836">
    <property type="component" value="Unassembled WGS sequence"/>
</dbReference>
<keyword evidence="3" id="KW-1185">Reference proteome</keyword>
<dbReference type="GO" id="GO:0005739">
    <property type="term" value="C:mitochondrion"/>
    <property type="evidence" value="ECO:0007669"/>
    <property type="project" value="GOC"/>
</dbReference>
<dbReference type="STRING" id="13333.U5D728"/>
<feature type="domain" description="IMS import disulfide relay-system CHCH-CHCH-like Cx9C" evidence="1">
    <location>
        <begin position="19"/>
        <end position="56"/>
    </location>
</feature>
<name>U5D728_AMBTC</name>
<dbReference type="eggNOG" id="ENOG502SBQ7">
    <property type="taxonomic scope" value="Eukaryota"/>
</dbReference>
<sequence>MGRKGGSLFINPKKFAAGSKPCMKEMLSFLNCLSLNQMHDDKCVHQKELLSACMDAQSGKRKKPFGSINYHLQRLSRGRSSILLNVHLETEIRSDFLFSNDVLTLFSRLAKEEFASVSKMFSSMNIKP</sequence>
<dbReference type="GO" id="GO:0032543">
    <property type="term" value="P:mitochondrial translation"/>
    <property type="evidence" value="ECO:0007669"/>
    <property type="project" value="InterPro"/>
</dbReference>
<dbReference type="SUPFAM" id="SSF47072">
    <property type="entry name" value="Cysteine alpha-hairpin motif"/>
    <property type="match status" value="1"/>
</dbReference>
<protein>
    <recommendedName>
        <fullName evidence="1">IMS import disulfide relay-system CHCH-CHCH-like Cx9C domain-containing protein</fullName>
    </recommendedName>
</protein>
<proteinExistence type="predicted"/>
<dbReference type="GO" id="GO:0006412">
    <property type="term" value="P:translation"/>
    <property type="evidence" value="ECO:0000318"/>
    <property type="project" value="GO_Central"/>
</dbReference>
<evidence type="ECO:0000313" key="2">
    <source>
        <dbReference type="EMBL" id="ERN18015.1"/>
    </source>
</evidence>
<dbReference type="HOGENOM" id="CLU_1962535_0_0_1"/>
<gene>
    <name evidence="2" type="ORF">AMTR_s00046p00167520</name>
</gene>
<evidence type="ECO:0000313" key="3">
    <source>
        <dbReference type="Proteomes" id="UP000017836"/>
    </source>
</evidence>
<dbReference type="InterPro" id="IPR017264">
    <property type="entry name" value="Ribosomal_mS37_fun"/>
</dbReference>
<accession>U5D728</accession>
<reference evidence="3" key="1">
    <citation type="journal article" date="2013" name="Science">
        <title>The Amborella genome and the evolution of flowering plants.</title>
        <authorList>
            <consortium name="Amborella Genome Project"/>
        </authorList>
    </citation>
    <scope>NUCLEOTIDE SEQUENCE [LARGE SCALE GENOMIC DNA]</scope>
</reference>
<dbReference type="PANTHER" id="PTHR28066:SF1">
    <property type="entry name" value="SMALL RIBOSOMAL SUBUNIT PROTEIN MS37"/>
    <property type="match status" value="1"/>
</dbReference>